<name>A0A5N8X948_9ACTN</name>
<proteinExistence type="inferred from homology"/>
<gene>
    <name evidence="5" type="ORF">FNH08_00360</name>
</gene>
<comment type="catalytic activity">
    <reaction evidence="3">
        <text>a (3S)-3-hydroxyacyl-CoA = a (2E)-enoyl-CoA + H2O</text>
        <dbReference type="Rhea" id="RHEA:16105"/>
        <dbReference type="ChEBI" id="CHEBI:15377"/>
        <dbReference type="ChEBI" id="CHEBI:57318"/>
        <dbReference type="ChEBI" id="CHEBI:58856"/>
        <dbReference type="EC" id="4.2.1.17"/>
    </reaction>
</comment>
<protein>
    <submittedName>
        <fullName evidence="5">Crotonase/enoyl-CoA hydratase family protein</fullName>
    </submittedName>
</protein>
<dbReference type="Pfam" id="PF00378">
    <property type="entry name" value="ECH_1"/>
    <property type="match status" value="1"/>
</dbReference>
<dbReference type="GO" id="GO:0006635">
    <property type="term" value="P:fatty acid beta-oxidation"/>
    <property type="evidence" value="ECO:0007669"/>
    <property type="project" value="TreeGrafter"/>
</dbReference>
<reference evidence="5 6" key="1">
    <citation type="submission" date="2019-07" db="EMBL/GenBank/DDBJ databases">
        <title>New species of Amycolatopsis and Streptomyces.</title>
        <authorList>
            <person name="Duangmal K."/>
            <person name="Teo W.F.A."/>
            <person name="Lipun K."/>
        </authorList>
    </citation>
    <scope>NUCLEOTIDE SEQUENCE [LARGE SCALE GENOMIC DNA]</scope>
    <source>
        <strain evidence="5 6">NBRC 106415</strain>
    </source>
</reference>
<keyword evidence="6" id="KW-1185">Reference proteome</keyword>
<sequence>MSEEHFTYELDNDIALIGINRPDKRNALTEAMHAELGRLAERAGQEARAAVIFGVGPHFSAGLDLAELVQQLKDGGEPGRPALGRHTPHVAFDHIARGRIPFVAALSGAVIGGGLEVAASAHIRVADDTAFFGLPEAQRGIFVGAGGSVRIQRLIGNARMTDMMLTGRILDADEAYAQNLVQYRVEAGTGKAFDKAYELATAIAGNTAESNWAITQGLSRVNDMSYDDALFVETLVARNSVSPGSDDRLRDFVEKRAKPLARPATSQS</sequence>
<evidence type="ECO:0000256" key="1">
    <source>
        <dbReference type="ARBA" id="ARBA00005254"/>
    </source>
</evidence>
<dbReference type="PANTHER" id="PTHR11941:SF54">
    <property type="entry name" value="ENOYL-COA HYDRATASE, MITOCHONDRIAL"/>
    <property type="match status" value="1"/>
</dbReference>
<dbReference type="Proteomes" id="UP000400924">
    <property type="component" value="Unassembled WGS sequence"/>
</dbReference>
<dbReference type="GO" id="GO:0004300">
    <property type="term" value="F:enoyl-CoA hydratase activity"/>
    <property type="evidence" value="ECO:0007669"/>
    <property type="project" value="UniProtKB-EC"/>
</dbReference>
<comment type="similarity">
    <text evidence="1">Belongs to the enoyl-CoA hydratase/isomerase family.</text>
</comment>
<dbReference type="InterPro" id="IPR014748">
    <property type="entry name" value="Enoyl-CoA_hydra_C"/>
</dbReference>
<dbReference type="RefSeq" id="WP_152769177.1">
    <property type="nucleotide sequence ID" value="NZ_VJZC01000001.1"/>
</dbReference>
<comment type="caution">
    <text evidence="5">The sequence shown here is derived from an EMBL/GenBank/DDBJ whole genome shotgun (WGS) entry which is preliminary data.</text>
</comment>
<dbReference type="InterPro" id="IPR029045">
    <property type="entry name" value="ClpP/crotonase-like_dom_sf"/>
</dbReference>
<dbReference type="PANTHER" id="PTHR11941">
    <property type="entry name" value="ENOYL-COA HYDRATASE-RELATED"/>
    <property type="match status" value="1"/>
</dbReference>
<dbReference type="OrthoDB" id="8452484at2"/>
<dbReference type="CDD" id="cd06558">
    <property type="entry name" value="crotonase-like"/>
    <property type="match status" value="1"/>
</dbReference>
<dbReference type="InterPro" id="IPR001753">
    <property type="entry name" value="Enoyl-CoA_hydra/iso"/>
</dbReference>
<evidence type="ECO:0000256" key="2">
    <source>
        <dbReference type="ARBA" id="ARBA00023239"/>
    </source>
</evidence>
<dbReference type="Gene3D" id="3.90.226.10">
    <property type="entry name" value="2-enoyl-CoA Hydratase, Chain A, domain 1"/>
    <property type="match status" value="1"/>
</dbReference>
<dbReference type="SUPFAM" id="SSF52096">
    <property type="entry name" value="ClpP/crotonase"/>
    <property type="match status" value="1"/>
</dbReference>
<comment type="catalytic activity">
    <reaction evidence="4">
        <text>a 4-saturated-(3S)-3-hydroxyacyl-CoA = a (3E)-enoyl-CoA + H2O</text>
        <dbReference type="Rhea" id="RHEA:20724"/>
        <dbReference type="ChEBI" id="CHEBI:15377"/>
        <dbReference type="ChEBI" id="CHEBI:58521"/>
        <dbReference type="ChEBI" id="CHEBI:137480"/>
        <dbReference type="EC" id="4.2.1.17"/>
    </reaction>
</comment>
<dbReference type="NCBIfam" id="NF006013">
    <property type="entry name" value="PRK08150.1"/>
    <property type="match status" value="1"/>
</dbReference>
<dbReference type="AlphaFoldDB" id="A0A5N8X948"/>
<evidence type="ECO:0000313" key="6">
    <source>
        <dbReference type="Proteomes" id="UP000400924"/>
    </source>
</evidence>
<evidence type="ECO:0000313" key="5">
    <source>
        <dbReference type="EMBL" id="MPY55696.1"/>
    </source>
</evidence>
<evidence type="ECO:0000256" key="3">
    <source>
        <dbReference type="ARBA" id="ARBA00023709"/>
    </source>
</evidence>
<evidence type="ECO:0000256" key="4">
    <source>
        <dbReference type="ARBA" id="ARBA00023717"/>
    </source>
</evidence>
<organism evidence="5 6">
    <name type="scientific">Streptomyces spongiae</name>
    <dbReference type="NCBI Taxonomy" id="565072"/>
    <lineage>
        <taxon>Bacteria</taxon>
        <taxon>Bacillati</taxon>
        <taxon>Actinomycetota</taxon>
        <taxon>Actinomycetes</taxon>
        <taxon>Kitasatosporales</taxon>
        <taxon>Streptomycetaceae</taxon>
        <taxon>Streptomyces</taxon>
    </lineage>
</organism>
<dbReference type="Gene3D" id="1.10.12.10">
    <property type="entry name" value="Lyase 2-enoyl-coa Hydratase, Chain A, domain 2"/>
    <property type="match status" value="1"/>
</dbReference>
<accession>A0A5N8X948</accession>
<dbReference type="EMBL" id="VJZC01000001">
    <property type="protein sequence ID" value="MPY55696.1"/>
    <property type="molecule type" value="Genomic_DNA"/>
</dbReference>
<keyword evidence="2" id="KW-0456">Lyase</keyword>